<dbReference type="EMBL" id="AJAT01000018">
    <property type="protein sequence ID" value="EOL41672.1"/>
    <property type="molecule type" value="Genomic_DNA"/>
</dbReference>
<proteinExistence type="predicted"/>
<dbReference type="CDD" id="cd07010">
    <property type="entry name" value="cupin_PMI_type_I_N_bac"/>
    <property type="match status" value="1"/>
</dbReference>
<dbReference type="PANTHER" id="PTHR42742">
    <property type="entry name" value="TRANSCRIPTIONAL REPRESSOR MPRA"/>
    <property type="match status" value="1"/>
</dbReference>
<dbReference type="OrthoDB" id="9808275at2"/>
<dbReference type="HOGENOM" id="CLU_466831_0_0_9"/>
<dbReference type="Proteomes" id="UP000013785">
    <property type="component" value="Unassembled WGS sequence"/>
</dbReference>
<evidence type="ECO:0000313" key="3">
    <source>
        <dbReference type="EMBL" id="EOL41672.1"/>
    </source>
</evidence>
<dbReference type="InterPro" id="IPR014710">
    <property type="entry name" value="RmlC-like_jellyroll"/>
</dbReference>
<dbReference type="PATRIC" id="fig|1158610.3.peg.3225"/>
<dbReference type="InterPro" id="IPR011051">
    <property type="entry name" value="RmlC_Cupin_sf"/>
</dbReference>
<protein>
    <recommendedName>
        <fullName evidence="5">Mannose-6-phosphate isomerase</fullName>
    </recommendedName>
</protein>
<dbReference type="SUPFAM" id="SSF51182">
    <property type="entry name" value="RmlC-like cupins"/>
    <property type="match status" value="1"/>
</dbReference>
<evidence type="ECO:0000256" key="2">
    <source>
        <dbReference type="ARBA" id="ARBA00022833"/>
    </source>
</evidence>
<sequence length="571" mass="65755">MYNSRPKQTFSFDNGVFNSPKKIIEQLNSIDFDVILFEVYPGVDLEVLYETVIRKIHVAHTVSFDDCYKEPSELTSLLAPYLTEDDVFGKFSFHEPSELVVLEKIESLKKQVEEKRKSGKVLLFGTGVTQFFENALTIYVTITRREVEERLDRGMKNWRADNSAEHINRKIKRAYYFDWPFADGIKETCLPAADYIIDMTSPDARMVSNHVYHEILSVTAQRPFRLVPYFASGVWGGHWIQENFGIGKEEVNIAWGFDGVPEENSLLFELNQTLFEFPAQDLIYLYPKESLGEKVLGRYGKEFPIRFDYLDTIGGQNLSLQVHPETDYAYKKFNAKYTQDESYYIMKSTDEAVVYLGVKDDVDAAELFEALRKAKETNQFSDEKFISSIKVKEHDHILIPAGTIHSSGTGCLVLEISATPNRFTFKLWDWDRVDLDGKPRPIHLEHGEKNINMAMNASYTKQHLYNAVETVKNSDSHLIERTGLHISEPIETIRDSFSVKTTHYTNQNVQMICLVEGEEIIVETYRNQQKERLVIHYGETFIIPASVQMYTMEPAGNSIGKTVKTMKAFIR</sequence>
<dbReference type="Gene3D" id="2.60.120.10">
    <property type="entry name" value="Jelly Rolls"/>
    <property type="match status" value="1"/>
</dbReference>
<dbReference type="GO" id="GO:0046872">
    <property type="term" value="F:metal ion binding"/>
    <property type="evidence" value="ECO:0007669"/>
    <property type="project" value="UniProtKB-KW"/>
</dbReference>
<evidence type="ECO:0000313" key="4">
    <source>
        <dbReference type="Proteomes" id="UP000013785"/>
    </source>
</evidence>
<organism evidence="3 4">
    <name type="scientific">Enterococcus phoeniculicola ATCC BAA-412</name>
    <dbReference type="NCBI Taxonomy" id="1158610"/>
    <lineage>
        <taxon>Bacteria</taxon>
        <taxon>Bacillati</taxon>
        <taxon>Bacillota</taxon>
        <taxon>Bacilli</taxon>
        <taxon>Lactobacillales</taxon>
        <taxon>Enterococcaceae</taxon>
        <taxon>Enterococcus</taxon>
    </lineage>
</organism>
<keyword evidence="4" id="KW-1185">Reference proteome</keyword>
<accession>R3W1X9</accession>
<evidence type="ECO:0008006" key="5">
    <source>
        <dbReference type="Google" id="ProtNLM"/>
    </source>
</evidence>
<dbReference type="STRING" id="154621.RV11_GL002805"/>
<dbReference type="RefSeq" id="WP_010769868.1">
    <property type="nucleotide sequence ID" value="NZ_ASWE01000001.1"/>
</dbReference>
<dbReference type="AlphaFoldDB" id="R3W1X9"/>
<dbReference type="eggNOG" id="COG1482">
    <property type="taxonomic scope" value="Bacteria"/>
</dbReference>
<keyword evidence="1" id="KW-0479">Metal-binding</keyword>
<evidence type="ECO:0000256" key="1">
    <source>
        <dbReference type="ARBA" id="ARBA00022723"/>
    </source>
</evidence>
<gene>
    <name evidence="3" type="ORF">UC3_03237</name>
</gene>
<comment type="caution">
    <text evidence="3">The sequence shown here is derived from an EMBL/GenBank/DDBJ whole genome shotgun (WGS) entry which is preliminary data.</text>
</comment>
<reference evidence="3 4" key="1">
    <citation type="submission" date="2013-02" db="EMBL/GenBank/DDBJ databases">
        <title>The Genome Sequence of Enterococcus phoeniculicola BAA-412.</title>
        <authorList>
            <consortium name="The Broad Institute Genome Sequencing Platform"/>
            <consortium name="The Broad Institute Genome Sequencing Center for Infectious Disease"/>
            <person name="Earl A.M."/>
            <person name="Gilmore M.S."/>
            <person name="Lebreton F."/>
            <person name="Walker B."/>
            <person name="Young S.K."/>
            <person name="Zeng Q."/>
            <person name="Gargeya S."/>
            <person name="Fitzgerald M."/>
            <person name="Haas B."/>
            <person name="Abouelleil A."/>
            <person name="Alvarado L."/>
            <person name="Arachchi H.M."/>
            <person name="Berlin A.M."/>
            <person name="Chapman S.B."/>
            <person name="Dewar J."/>
            <person name="Goldberg J."/>
            <person name="Griggs A."/>
            <person name="Gujja S."/>
            <person name="Hansen M."/>
            <person name="Howarth C."/>
            <person name="Imamovic A."/>
            <person name="Larimer J."/>
            <person name="McCowan C."/>
            <person name="Murphy C."/>
            <person name="Neiman D."/>
            <person name="Pearson M."/>
            <person name="Priest M."/>
            <person name="Roberts A."/>
            <person name="Saif S."/>
            <person name="Shea T."/>
            <person name="Sisk P."/>
            <person name="Sykes S."/>
            <person name="Wortman J."/>
            <person name="Nusbaum C."/>
            <person name="Birren B."/>
        </authorList>
    </citation>
    <scope>NUCLEOTIDE SEQUENCE [LARGE SCALE GENOMIC DNA]</scope>
    <source>
        <strain evidence="3 4">ATCC BAA-412</strain>
    </source>
</reference>
<dbReference type="PANTHER" id="PTHR42742:SF3">
    <property type="entry name" value="FRUCTOKINASE"/>
    <property type="match status" value="1"/>
</dbReference>
<dbReference type="InterPro" id="IPR051804">
    <property type="entry name" value="Carb_Metab_Reg_Kinase/Isom"/>
</dbReference>
<keyword evidence="2" id="KW-0862">Zinc</keyword>
<name>R3W1X9_9ENTE</name>